<comment type="caution">
    <text evidence="4">The sequence shown here is derived from an EMBL/GenBank/DDBJ whole genome shotgun (WGS) entry which is preliminary data.</text>
</comment>
<reference evidence="4" key="1">
    <citation type="journal article" date="2023" name="Mol. Biol. Evol.">
        <title>Third-Generation Sequencing Reveals the Adaptive Role of the Epigenome in Three Deep-Sea Polychaetes.</title>
        <authorList>
            <person name="Perez M."/>
            <person name="Aroh O."/>
            <person name="Sun Y."/>
            <person name="Lan Y."/>
            <person name="Juniper S.K."/>
            <person name="Young C.R."/>
            <person name="Angers B."/>
            <person name="Qian P.Y."/>
        </authorList>
    </citation>
    <scope>NUCLEOTIDE SEQUENCE</scope>
    <source>
        <strain evidence="4">P08H-3</strain>
    </source>
</reference>
<dbReference type="GO" id="GO:1904262">
    <property type="term" value="P:negative regulation of TORC1 signaling"/>
    <property type="evidence" value="ECO:0007669"/>
    <property type="project" value="TreeGrafter"/>
</dbReference>
<dbReference type="GO" id="GO:0010508">
    <property type="term" value="P:positive regulation of autophagy"/>
    <property type="evidence" value="ECO:0007669"/>
    <property type="project" value="TreeGrafter"/>
</dbReference>
<feature type="domain" description="GATOR1 complex protein NPRL3 C-terminal HTH" evidence="3">
    <location>
        <begin position="457"/>
        <end position="506"/>
    </location>
</feature>
<evidence type="ECO:0000256" key="1">
    <source>
        <dbReference type="ARBA" id="ARBA00010546"/>
    </source>
</evidence>
<accession>A0AAD9IZC1</accession>
<dbReference type="GO" id="GO:0038202">
    <property type="term" value="P:TORC1 signaling"/>
    <property type="evidence" value="ECO:0007669"/>
    <property type="project" value="TreeGrafter"/>
</dbReference>
<name>A0AAD9IZC1_9ANNE</name>
<evidence type="ECO:0000256" key="2">
    <source>
        <dbReference type="RuleBase" id="RU368069"/>
    </source>
</evidence>
<comment type="subcellular location">
    <subcellularLocation>
        <location evidence="2">Lysosome</location>
    </subcellularLocation>
</comment>
<comment type="similarity">
    <text evidence="1 2">Belongs to the NPR3 family.</text>
</comment>
<dbReference type="PANTHER" id="PTHR13153:SF5">
    <property type="entry name" value="GATOR COMPLEX PROTEIN NPRL3"/>
    <property type="match status" value="1"/>
</dbReference>
<dbReference type="GO" id="GO:0005764">
    <property type="term" value="C:lysosome"/>
    <property type="evidence" value="ECO:0007669"/>
    <property type="project" value="UniProtKB-SubCell"/>
</dbReference>
<dbReference type="InterPro" id="IPR005365">
    <property type="entry name" value="Npr3"/>
</dbReference>
<evidence type="ECO:0000259" key="3">
    <source>
        <dbReference type="Pfam" id="PF24064"/>
    </source>
</evidence>
<protein>
    <recommendedName>
        <fullName evidence="2">GATOR complex protein NPRL3</fullName>
    </recommendedName>
    <alternativeName>
        <fullName evidence="2">Nitrogen permease regulator 3-like protein</fullName>
    </alternativeName>
</protein>
<gene>
    <name evidence="4" type="ORF">LSH36_873g00006</name>
</gene>
<dbReference type="GO" id="GO:0034198">
    <property type="term" value="P:cellular response to amino acid starvation"/>
    <property type="evidence" value="ECO:0007669"/>
    <property type="project" value="UniProtKB-UniRule"/>
</dbReference>
<proteinExistence type="inferred from homology"/>
<dbReference type="Pfam" id="PF24064">
    <property type="entry name" value="HTH_NPRL3"/>
    <property type="match status" value="1"/>
</dbReference>
<evidence type="ECO:0000313" key="5">
    <source>
        <dbReference type="Proteomes" id="UP001208570"/>
    </source>
</evidence>
<dbReference type="GO" id="GO:1990130">
    <property type="term" value="C:GATOR1 complex"/>
    <property type="evidence" value="ECO:0007669"/>
    <property type="project" value="UniProtKB-UniRule"/>
</dbReference>
<dbReference type="EMBL" id="JAODUP010000873">
    <property type="protein sequence ID" value="KAK2143143.1"/>
    <property type="molecule type" value="Genomic_DNA"/>
</dbReference>
<dbReference type="Pfam" id="PF03666">
    <property type="entry name" value="NPR3"/>
    <property type="match status" value="2"/>
</dbReference>
<keyword evidence="2" id="KW-0458">Lysosome</keyword>
<dbReference type="AlphaFoldDB" id="A0AAD9IZC1"/>
<keyword evidence="2" id="KW-0732">Signal</keyword>
<keyword evidence="5" id="KW-1185">Reference proteome</keyword>
<evidence type="ECO:0000313" key="4">
    <source>
        <dbReference type="EMBL" id="KAK2143143.1"/>
    </source>
</evidence>
<dbReference type="Proteomes" id="UP001208570">
    <property type="component" value="Unassembled WGS sequence"/>
</dbReference>
<sequence length="530" mass="59855">MTKSSIRSPKGPTVVNGILMGYSDDVLANLLTVKAKLCASKFELKIDDVVFIGHPLLLHPVSQETAKRELVTMISFNVVIALLAPIDREILMCYHNLTKQLAIALRHEERRCGLLSEQKRTIWSIQDEIAARPEDSQESPYGPILEKCRLSQQLKHVYDELCSSGVVQLYINKWVHINWCLPHKLHNLYMKDTSHTDTPTHVARPVFRPQKFLIEALRPYHGMLLLIDATTLLDSLPIDASPSLVRLIKVTSPFKSLQTLASDADISLRQVYQLVGHLVYWRKATIIFPLCEANVYVLSPNINTFVNSSLVEKCEESFPNVSLPVILSEFSVPSSLGDHKDVLGLPQQQAQEVQVVTWLLQHGLLVQLHTYVLMTPKFCKSWRQTSHHSVGTDDITDRTRLLSSNSDLNSTASDDSYSLGGRSLEAICDNEDNGPWCPQPEQILAGIRAMRNNKIGALDNQEELTLLARLCPYFDGKHHLEEIMYAENIRRSQLLTILDKFRDILITSQHEDPVISAWLYGAGIKRSRTS</sequence>
<comment type="function">
    <text evidence="2">As a component of the GATOR1 complex functions as an inhibitor of the amino acid-sensing branch of the TORC1 pathway.</text>
</comment>
<organism evidence="4 5">
    <name type="scientific">Paralvinella palmiformis</name>
    <dbReference type="NCBI Taxonomy" id="53620"/>
    <lineage>
        <taxon>Eukaryota</taxon>
        <taxon>Metazoa</taxon>
        <taxon>Spiralia</taxon>
        <taxon>Lophotrochozoa</taxon>
        <taxon>Annelida</taxon>
        <taxon>Polychaeta</taxon>
        <taxon>Sedentaria</taxon>
        <taxon>Canalipalpata</taxon>
        <taxon>Terebellida</taxon>
        <taxon>Terebelliformia</taxon>
        <taxon>Alvinellidae</taxon>
        <taxon>Paralvinella</taxon>
    </lineage>
</organism>
<dbReference type="InterPro" id="IPR056603">
    <property type="entry name" value="HTH_NPRL3"/>
</dbReference>
<dbReference type="PANTHER" id="PTHR13153">
    <property type="entry name" value="CGTHBA PROTEIN -14 GENE PROTEIN"/>
    <property type="match status" value="1"/>
</dbReference>